<keyword evidence="3" id="KW-0694">RNA-binding</keyword>
<proteinExistence type="inferred from homology"/>
<sequence>MVKRLEKIRINKFLASIGIGSRREIDKMILDNRIKINGQFPEPGIKVNCSDTIEIDGEKISLEIEKKVYYKLNKPKGYLSAVKDTREKTIVELIKTDKRIYPIGRLDLETEGLILLTNDGEIFNKIMHPKSKIYKKYFVVVKNKLSKFDIDKLENGIELEEGLTLPAIIENVEYESNKTSFYISIREGRNRQIRRMIKAIDNRVIYLKRVKIGKIELGDLKVGEYKKLTEEELNYLKTL</sequence>
<dbReference type="InterPro" id="IPR042092">
    <property type="entry name" value="PsdUridine_s_RsuA/RluB/E/F_cat"/>
</dbReference>
<gene>
    <name evidence="6" type="ORF">EV215_1456</name>
</gene>
<dbReference type="PANTHER" id="PTHR47683:SF2">
    <property type="entry name" value="RNA-BINDING S4 DOMAIN-CONTAINING PROTEIN"/>
    <property type="match status" value="1"/>
</dbReference>
<evidence type="ECO:0000259" key="5">
    <source>
        <dbReference type="SMART" id="SM00363"/>
    </source>
</evidence>
<keyword evidence="2 4" id="KW-0413">Isomerase</keyword>
<dbReference type="PROSITE" id="PS50889">
    <property type="entry name" value="S4"/>
    <property type="match status" value="1"/>
</dbReference>
<evidence type="ECO:0000313" key="6">
    <source>
        <dbReference type="EMBL" id="TDT69114.1"/>
    </source>
</evidence>
<dbReference type="GO" id="GO:0120159">
    <property type="term" value="F:rRNA pseudouridine synthase activity"/>
    <property type="evidence" value="ECO:0007669"/>
    <property type="project" value="UniProtKB-ARBA"/>
</dbReference>
<dbReference type="InterPro" id="IPR000748">
    <property type="entry name" value="PsdUridine_synth_RsuA/RluB/E/F"/>
</dbReference>
<dbReference type="PROSITE" id="PS01149">
    <property type="entry name" value="PSI_RSU"/>
    <property type="match status" value="1"/>
</dbReference>
<dbReference type="InterPro" id="IPR036986">
    <property type="entry name" value="S4_RNA-bd_sf"/>
</dbReference>
<evidence type="ECO:0000256" key="2">
    <source>
        <dbReference type="ARBA" id="ARBA00023235"/>
    </source>
</evidence>
<dbReference type="InterPro" id="IPR006145">
    <property type="entry name" value="PsdUridine_synth_RsuA/RluA"/>
</dbReference>
<dbReference type="GO" id="GO:0003723">
    <property type="term" value="F:RNA binding"/>
    <property type="evidence" value="ECO:0007669"/>
    <property type="project" value="UniProtKB-KW"/>
</dbReference>
<dbReference type="SMART" id="SM00363">
    <property type="entry name" value="S4"/>
    <property type="match status" value="1"/>
</dbReference>
<evidence type="ECO:0000256" key="3">
    <source>
        <dbReference type="PROSITE-ProRule" id="PRU00182"/>
    </source>
</evidence>
<dbReference type="AlphaFoldDB" id="A0AA46DXX9"/>
<feature type="domain" description="RNA-binding S4" evidence="5">
    <location>
        <begin position="8"/>
        <end position="68"/>
    </location>
</feature>
<protein>
    <recommendedName>
        <fullName evidence="4">Pseudouridine synthase</fullName>
        <ecNumber evidence="4">5.4.99.-</ecNumber>
    </recommendedName>
</protein>
<keyword evidence="7" id="KW-1185">Reference proteome</keyword>
<dbReference type="Gene3D" id="3.10.290.10">
    <property type="entry name" value="RNA-binding S4 domain"/>
    <property type="match status" value="1"/>
</dbReference>
<evidence type="ECO:0000256" key="1">
    <source>
        <dbReference type="ARBA" id="ARBA00008348"/>
    </source>
</evidence>
<dbReference type="CDD" id="cd00165">
    <property type="entry name" value="S4"/>
    <property type="match status" value="1"/>
</dbReference>
<dbReference type="GO" id="GO:0005829">
    <property type="term" value="C:cytosol"/>
    <property type="evidence" value="ECO:0007669"/>
    <property type="project" value="UniProtKB-ARBA"/>
</dbReference>
<dbReference type="Proteomes" id="UP000294678">
    <property type="component" value="Unassembled WGS sequence"/>
</dbReference>
<comment type="similarity">
    <text evidence="1 4">Belongs to the pseudouridine synthase RsuA family.</text>
</comment>
<dbReference type="InterPro" id="IPR002942">
    <property type="entry name" value="S4_RNA-bd"/>
</dbReference>
<dbReference type="EC" id="5.4.99.-" evidence="4"/>
<dbReference type="InterPro" id="IPR050343">
    <property type="entry name" value="RsuA_PseudoU_synthase"/>
</dbReference>
<accession>A0AA46DXX9</accession>
<dbReference type="InterPro" id="IPR020094">
    <property type="entry name" value="TruA/RsuA/RluB/E/F_N"/>
</dbReference>
<dbReference type="FunFam" id="3.30.70.1560:FF:000001">
    <property type="entry name" value="Pseudouridine synthase"/>
    <property type="match status" value="1"/>
</dbReference>
<dbReference type="SUPFAM" id="SSF55120">
    <property type="entry name" value="Pseudouridine synthase"/>
    <property type="match status" value="1"/>
</dbReference>
<dbReference type="Gene3D" id="3.30.70.580">
    <property type="entry name" value="Pseudouridine synthase I, catalytic domain, N-terminal subdomain"/>
    <property type="match status" value="1"/>
</dbReference>
<organism evidence="6 7">
    <name type="scientific">Hypnocyclicus thermotrophus</name>
    <dbReference type="NCBI Taxonomy" id="1627895"/>
    <lineage>
        <taxon>Bacteria</taxon>
        <taxon>Fusobacteriati</taxon>
        <taxon>Fusobacteriota</taxon>
        <taxon>Fusobacteriia</taxon>
        <taxon>Fusobacteriales</taxon>
        <taxon>Fusobacteriaceae</taxon>
        <taxon>Hypnocyclicus</taxon>
    </lineage>
</organism>
<dbReference type="Pfam" id="PF00849">
    <property type="entry name" value="PseudoU_synth_2"/>
    <property type="match status" value="1"/>
</dbReference>
<reference evidence="6 7" key="1">
    <citation type="submission" date="2019-03" db="EMBL/GenBank/DDBJ databases">
        <title>Genomic Encyclopedia of Type Strains, Phase IV (KMG-IV): sequencing the most valuable type-strain genomes for metagenomic binning, comparative biology and taxonomic classification.</title>
        <authorList>
            <person name="Goeker M."/>
        </authorList>
    </citation>
    <scope>NUCLEOTIDE SEQUENCE [LARGE SCALE GENOMIC DNA]</scope>
    <source>
        <strain evidence="6 7">DSM 100055</strain>
    </source>
</reference>
<dbReference type="InterPro" id="IPR020103">
    <property type="entry name" value="PsdUridine_synth_cat_dom_sf"/>
</dbReference>
<comment type="caution">
    <text evidence="6">The sequence shown here is derived from an EMBL/GenBank/DDBJ whole genome shotgun (WGS) entry which is preliminary data.</text>
</comment>
<dbReference type="NCBIfam" id="TIGR00093">
    <property type="entry name" value="pseudouridine synthase"/>
    <property type="match status" value="1"/>
</dbReference>
<evidence type="ECO:0000313" key="7">
    <source>
        <dbReference type="Proteomes" id="UP000294678"/>
    </source>
</evidence>
<dbReference type="InterPro" id="IPR018496">
    <property type="entry name" value="PsdUridine_synth_RsuA/RluB_CS"/>
</dbReference>
<dbReference type="Gene3D" id="3.30.70.1560">
    <property type="entry name" value="Alpha-L RNA-binding motif"/>
    <property type="match status" value="1"/>
</dbReference>
<name>A0AA46DXX9_9FUSO</name>
<dbReference type="GO" id="GO:0000455">
    <property type="term" value="P:enzyme-directed rRNA pseudouridine synthesis"/>
    <property type="evidence" value="ECO:0007669"/>
    <property type="project" value="UniProtKB-ARBA"/>
</dbReference>
<dbReference type="PANTHER" id="PTHR47683">
    <property type="entry name" value="PSEUDOURIDINE SYNTHASE FAMILY PROTEIN-RELATED"/>
    <property type="match status" value="1"/>
</dbReference>
<dbReference type="EMBL" id="SOBG01000006">
    <property type="protein sequence ID" value="TDT69114.1"/>
    <property type="molecule type" value="Genomic_DNA"/>
</dbReference>
<dbReference type="SUPFAM" id="SSF55174">
    <property type="entry name" value="Alpha-L RNA-binding motif"/>
    <property type="match status" value="1"/>
</dbReference>
<dbReference type="Pfam" id="PF01479">
    <property type="entry name" value="S4"/>
    <property type="match status" value="1"/>
</dbReference>
<evidence type="ECO:0000256" key="4">
    <source>
        <dbReference type="RuleBase" id="RU003887"/>
    </source>
</evidence>